<keyword evidence="2" id="KW-1185">Reference proteome</keyword>
<evidence type="ECO:0000313" key="2">
    <source>
        <dbReference type="Proteomes" id="UP001055879"/>
    </source>
</evidence>
<organism evidence="1 2">
    <name type="scientific">Arctium lappa</name>
    <name type="common">Greater burdock</name>
    <name type="synonym">Lappa major</name>
    <dbReference type="NCBI Taxonomy" id="4217"/>
    <lineage>
        <taxon>Eukaryota</taxon>
        <taxon>Viridiplantae</taxon>
        <taxon>Streptophyta</taxon>
        <taxon>Embryophyta</taxon>
        <taxon>Tracheophyta</taxon>
        <taxon>Spermatophyta</taxon>
        <taxon>Magnoliopsida</taxon>
        <taxon>eudicotyledons</taxon>
        <taxon>Gunneridae</taxon>
        <taxon>Pentapetalae</taxon>
        <taxon>asterids</taxon>
        <taxon>campanulids</taxon>
        <taxon>Asterales</taxon>
        <taxon>Asteraceae</taxon>
        <taxon>Carduoideae</taxon>
        <taxon>Cardueae</taxon>
        <taxon>Arctiinae</taxon>
        <taxon>Arctium</taxon>
    </lineage>
</organism>
<dbReference type="EMBL" id="CM042048">
    <property type="protein sequence ID" value="KAI3758646.1"/>
    <property type="molecule type" value="Genomic_DNA"/>
</dbReference>
<sequence length="121" mass="13077">MGSTVSWSVAFFTAHGFGFASDAFVFDLLIMDLEAGMVDIVSVHGRVSILVLIMLDRVVVGVGFISIFSLVVYVPKLLKVSLGLEHPTNLLESGGSHDVSSFLAFHRQLYGFTLKVELVSG</sequence>
<protein>
    <submittedName>
        <fullName evidence="1">Uncharacterized protein</fullName>
    </submittedName>
</protein>
<reference evidence="2" key="1">
    <citation type="journal article" date="2022" name="Mol. Ecol. Resour.">
        <title>The genomes of chicory, endive, great burdock and yacon provide insights into Asteraceae palaeo-polyploidization history and plant inulin production.</title>
        <authorList>
            <person name="Fan W."/>
            <person name="Wang S."/>
            <person name="Wang H."/>
            <person name="Wang A."/>
            <person name="Jiang F."/>
            <person name="Liu H."/>
            <person name="Zhao H."/>
            <person name="Xu D."/>
            <person name="Zhang Y."/>
        </authorList>
    </citation>
    <scope>NUCLEOTIDE SEQUENCE [LARGE SCALE GENOMIC DNA]</scope>
    <source>
        <strain evidence="2">cv. Niubang</strain>
    </source>
</reference>
<accession>A0ACB9EIV9</accession>
<comment type="caution">
    <text evidence="1">The sequence shown here is derived from an EMBL/GenBank/DDBJ whole genome shotgun (WGS) entry which is preliminary data.</text>
</comment>
<gene>
    <name evidence="1" type="ORF">L6452_06214</name>
</gene>
<reference evidence="1 2" key="2">
    <citation type="journal article" date="2022" name="Mol. Ecol. Resour.">
        <title>The genomes of chicory, endive, great burdock and yacon provide insights into Asteraceae paleo-polyploidization history and plant inulin production.</title>
        <authorList>
            <person name="Fan W."/>
            <person name="Wang S."/>
            <person name="Wang H."/>
            <person name="Wang A."/>
            <person name="Jiang F."/>
            <person name="Liu H."/>
            <person name="Zhao H."/>
            <person name="Xu D."/>
            <person name="Zhang Y."/>
        </authorList>
    </citation>
    <scope>NUCLEOTIDE SEQUENCE [LARGE SCALE GENOMIC DNA]</scope>
    <source>
        <strain evidence="2">cv. Niubang</strain>
    </source>
</reference>
<name>A0ACB9EIV9_ARCLA</name>
<evidence type="ECO:0000313" key="1">
    <source>
        <dbReference type="EMBL" id="KAI3758646.1"/>
    </source>
</evidence>
<dbReference type="Proteomes" id="UP001055879">
    <property type="component" value="Linkage Group LG02"/>
</dbReference>
<proteinExistence type="predicted"/>